<evidence type="ECO:0000256" key="5">
    <source>
        <dbReference type="ARBA" id="ARBA00023295"/>
    </source>
</evidence>
<dbReference type="EC" id="3.2.1.78" evidence="3"/>
<protein>
    <recommendedName>
        <fullName evidence="3">mannan endo-1,4-beta-mannosidase</fullName>
        <ecNumber evidence="3">3.2.1.78</ecNumber>
    </recommendedName>
</protein>
<dbReference type="InterPro" id="IPR017853">
    <property type="entry name" value="GH"/>
</dbReference>
<keyword evidence="5" id="KW-0326">Glycosidase</keyword>
<keyword evidence="4" id="KW-0378">Hydrolase</keyword>
<dbReference type="EMBL" id="PNBA02000014">
    <property type="protein sequence ID" value="KAG6401045.1"/>
    <property type="molecule type" value="Genomic_DNA"/>
</dbReference>
<dbReference type="Proteomes" id="UP000298416">
    <property type="component" value="Unassembled WGS sequence"/>
</dbReference>
<evidence type="ECO:0000256" key="4">
    <source>
        <dbReference type="ARBA" id="ARBA00022801"/>
    </source>
</evidence>
<evidence type="ECO:0000256" key="2">
    <source>
        <dbReference type="ARBA" id="ARBA00005641"/>
    </source>
</evidence>
<dbReference type="SUPFAM" id="SSF51445">
    <property type="entry name" value="(Trans)glycosidases"/>
    <property type="match status" value="1"/>
</dbReference>
<organism evidence="8">
    <name type="scientific">Salvia splendens</name>
    <name type="common">Scarlet sage</name>
    <dbReference type="NCBI Taxonomy" id="180675"/>
    <lineage>
        <taxon>Eukaryota</taxon>
        <taxon>Viridiplantae</taxon>
        <taxon>Streptophyta</taxon>
        <taxon>Embryophyta</taxon>
        <taxon>Tracheophyta</taxon>
        <taxon>Spermatophyta</taxon>
        <taxon>Magnoliopsida</taxon>
        <taxon>eudicotyledons</taxon>
        <taxon>Gunneridae</taxon>
        <taxon>Pentapetalae</taxon>
        <taxon>asterids</taxon>
        <taxon>lamiids</taxon>
        <taxon>Lamiales</taxon>
        <taxon>Lamiaceae</taxon>
        <taxon>Nepetoideae</taxon>
        <taxon>Mentheae</taxon>
        <taxon>Salviinae</taxon>
        <taxon>Salvia</taxon>
        <taxon>Salvia subgen. Calosphace</taxon>
        <taxon>core Calosphace</taxon>
    </lineage>
</organism>
<evidence type="ECO:0000256" key="3">
    <source>
        <dbReference type="ARBA" id="ARBA00012706"/>
    </source>
</evidence>
<evidence type="ECO:0000313" key="8">
    <source>
        <dbReference type="EMBL" id="KAG6401045.1"/>
    </source>
</evidence>
<dbReference type="GO" id="GO:0000272">
    <property type="term" value="P:polysaccharide catabolic process"/>
    <property type="evidence" value="ECO:0007669"/>
    <property type="project" value="InterPro"/>
</dbReference>
<keyword evidence="9" id="KW-1185">Reference proteome</keyword>
<accession>A0A8X8WVA4</accession>
<comment type="caution">
    <text evidence="8">The sequence shown here is derived from an EMBL/GenBank/DDBJ whole genome shotgun (WGS) entry which is preliminary data.</text>
</comment>
<dbReference type="PANTHER" id="PTHR31451:SF54">
    <property type="entry name" value="MANNAN ENDO-1,4-BETA-MANNOSIDASE 6"/>
    <property type="match status" value="1"/>
</dbReference>
<dbReference type="InterPro" id="IPR045053">
    <property type="entry name" value="MAN-like"/>
</dbReference>
<evidence type="ECO:0000313" key="9">
    <source>
        <dbReference type="Proteomes" id="UP000298416"/>
    </source>
</evidence>
<reference evidence="8" key="2">
    <citation type="submission" date="2020-08" db="EMBL/GenBank/DDBJ databases">
        <title>Plant Genome Project.</title>
        <authorList>
            <person name="Zhang R.-G."/>
        </authorList>
    </citation>
    <scope>NUCLEOTIDE SEQUENCE</scope>
    <source>
        <strain evidence="8">Huo1</strain>
        <tissue evidence="8">Leaf</tissue>
    </source>
</reference>
<proteinExistence type="inferred from homology"/>
<gene>
    <name evidence="8" type="ORF">SASPL_137890</name>
</gene>
<dbReference type="GO" id="GO:0016985">
    <property type="term" value="F:mannan endo-1,4-beta-mannosidase activity"/>
    <property type="evidence" value="ECO:0007669"/>
    <property type="project" value="UniProtKB-EC"/>
</dbReference>
<feature type="chain" id="PRO_5036472303" description="mannan endo-1,4-beta-mannosidase" evidence="6">
    <location>
        <begin position="19"/>
        <end position="268"/>
    </location>
</feature>
<evidence type="ECO:0000256" key="6">
    <source>
        <dbReference type="SAM" id="SignalP"/>
    </source>
</evidence>
<feature type="domain" description="Glycoside hydrolase family 5" evidence="7">
    <location>
        <begin position="78"/>
        <end position="268"/>
    </location>
</feature>
<dbReference type="PANTHER" id="PTHR31451">
    <property type="match status" value="1"/>
</dbReference>
<reference evidence="8" key="1">
    <citation type="submission" date="2018-01" db="EMBL/GenBank/DDBJ databases">
        <authorList>
            <person name="Mao J.F."/>
        </authorList>
    </citation>
    <scope>NUCLEOTIDE SEQUENCE</scope>
    <source>
        <strain evidence="8">Huo1</strain>
        <tissue evidence="8">Leaf</tissue>
    </source>
</reference>
<dbReference type="AlphaFoldDB" id="A0A8X8WVA4"/>
<comment type="similarity">
    <text evidence="2">Belongs to the glycosyl hydrolase 5 (cellulase A) family.</text>
</comment>
<dbReference type="Pfam" id="PF26410">
    <property type="entry name" value="GH5_mannosidase"/>
    <property type="match status" value="1"/>
</dbReference>
<feature type="signal peptide" evidence="6">
    <location>
        <begin position="1"/>
        <end position="18"/>
    </location>
</feature>
<dbReference type="Gene3D" id="3.20.20.80">
    <property type="entry name" value="Glycosidases"/>
    <property type="match status" value="1"/>
</dbReference>
<sequence>MLKSLSLILILNHLTCLAIISELEEDDEIVGDAGNHVDSWSMVQKKGNQFMLDGHPFYEASSVGLSVWAFNDGQWRVLQKSPNVYDEQVFKGLDFVVSEAKKYKVRLILSLVNNWEAYGGKSQYVKWGKAAGLNLTSDDDFYSHPTLRSYYKSHVKTVLNRMNTITNITYKDDPTIFAWELINEPRCESDPSGDELQAWIEEMAVYVKSIDPKHLLQIRSEGFYGASTPNKVQFNPNTYAQQVGTDFIRNHQVLGVDFASVHIYPDSW</sequence>
<dbReference type="InterPro" id="IPR001547">
    <property type="entry name" value="Glyco_hydro_5"/>
</dbReference>
<evidence type="ECO:0000256" key="1">
    <source>
        <dbReference type="ARBA" id="ARBA00001678"/>
    </source>
</evidence>
<evidence type="ECO:0000259" key="7">
    <source>
        <dbReference type="Pfam" id="PF26410"/>
    </source>
</evidence>
<comment type="catalytic activity">
    <reaction evidence="1">
        <text>Random hydrolysis of (1-&gt;4)-beta-D-mannosidic linkages in mannans, galactomannans and glucomannans.</text>
        <dbReference type="EC" id="3.2.1.78"/>
    </reaction>
</comment>
<keyword evidence="6" id="KW-0732">Signal</keyword>
<name>A0A8X8WVA4_SALSN</name>